<evidence type="ECO:0000256" key="5">
    <source>
        <dbReference type="ARBA" id="ARBA00023136"/>
    </source>
</evidence>
<dbReference type="NCBIfam" id="TIGR01145">
    <property type="entry name" value="ATP_synt_delta"/>
    <property type="match status" value="1"/>
</dbReference>
<dbReference type="PANTHER" id="PTHR11910">
    <property type="entry name" value="ATP SYNTHASE DELTA CHAIN"/>
    <property type="match status" value="1"/>
</dbReference>
<name>A0A6J6M1I7_9ZZZZ</name>
<organism evidence="8">
    <name type="scientific">freshwater metagenome</name>
    <dbReference type="NCBI Taxonomy" id="449393"/>
    <lineage>
        <taxon>unclassified sequences</taxon>
        <taxon>metagenomes</taxon>
        <taxon>ecological metagenomes</taxon>
    </lineage>
</organism>
<sequence length="276" mass="29131">MRAHLGGSSRQSLVIARGKVDAAVKGATVESATALSSELFFIGDTFESNIAIRRAITDPSRDGASKAALLKDLFGKSVGATALTLVTEVSALRWSATKDLVQVLEQLAIEAQASAANIAGELDRVEEEIFTVSRAVATNYELRTALTSSASVAKAALVKELLGKNSSQSTLMLVSHLVENWRSRSVESAFADYEYALAARRNRLIALVRVAAPLSSAQHTRLIDALTKQAGQPVRVNVEVDKSIVGGVSIKYADELVDGSVSHRLAGAGRALAGSN</sequence>
<accession>A0A6J6M1I7</accession>
<dbReference type="AlphaFoldDB" id="A0A6J6M1I7"/>
<evidence type="ECO:0000313" key="7">
    <source>
        <dbReference type="EMBL" id="CAB4541049.1"/>
    </source>
</evidence>
<dbReference type="Pfam" id="PF00213">
    <property type="entry name" value="OSCP"/>
    <property type="match status" value="1"/>
</dbReference>
<dbReference type="EMBL" id="CAEZSM010000042">
    <property type="protein sequence ID" value="CAB4541049.1"/>
    <property type="molecule type" value="Genomic_DNA"/>
</dbReference>
<dbReference type="EMBL" id="CAFABD010000002">
    <property type="protein sequence ID" value="CAB4815606.1"/>
    <property type="molecule type" value="Genomic_DNA"/>
</dbReference>
<reference evidence="8" key="1">
    <citation type="submission" date="2020-05" db="EMBL/GenBank/DDBJ databases">
        <authorList>
            <person name="Chiriac C."/>
            <person name="Salcher M."/>
            <person name="Ghai R."/>
            <person name="Kavagutti S V."/>
        </authorList>
    </citation>
    <scope>NUCLEOTIDE SEQUENCE</scope>
</reference>
<keyword evidence="5" id="KW-0472">Membrane</keyword>
<protein>
    <submittedName>
        <fullName evidence="8">Unannotated protein</fullName>
    </submittedName>
</protein>
<proteinExistence type="inferred from homology"/>
<keyword evidence="3" id="KW-0375">Hydrogen ion transport</keyword>
<keyword evidence="2" id="KW-0813">Transport</keyword>
<dbReference type="GO" id="GO:0046933">
    <property type="term" value="F:proton-transporting ATP synthase activity, rotational mechanism"/>
    <property type="evidence" value="ECO:0007669"/>
    <property type="project" value="InterPro"/>
</dbReference>
<evidence type="ECO:0000256" key="3">
    <source>
        <dbReference type="ARBA" id="ARBA00022781"/>
    </source>
</evidence>
<gene>
    <name evidence="7" type="ORF">UFOPK1438_00469</name>
    <name evidence="8" type="ORF">UFOPK2329_00323</name>
    <name evidence="9" type="ORF">UFOPK3166_00024</name>
</gene>
<evidence type="ECO:0000313" key="8">
    <source>
        <dbReference type="EMBL" id="CAB4667891.1"/>
    </source>
</evidence>
<evidence type="ECO:0000256" key="6">
    <source>
        <dbReference type="ARBA" id="ARBA00023310"/>
    </source>
</evidence>
<dbReference type="HAMAP" id="MF_01416">
    <property type="entry name" value="ATP_synth_delta_bact"/>
    <property type="match status" value="1"/>
</dbReference>
<dbReference type="GO" id="GO:0016020">
    <property type="term" value="C:membrane"/>
    <property type="evidence" value="ECO:0007669"/>
    <property type="project" value="UniProtKB-SubCell"/>
</dbReference>
<keyword evidence="6" id="KW-0066">ATP synthesis</keyword>
<dbReference type="NCBIfam" id="NF009967">
    <property type="entry name" value="PRK13430.1"/>
    <property type="match status" value="1"/>
</dbReference>
<comment type="subcellular location">
    <subcellularLocation>
        <location evidence="1">Membrane</location>
    </subcellularLocation>
</comment>
<dbReference type="InterPro" id="IPR000711">
    <property type="entry name" value="ATPase_OSCP/dsu"/>
</dbReference>
<evidence type="ECO:0000313" key="9">
    <source>
        <dbReference type="EMBL" id="CAB4815606.1"/>
    </source>
</evidence>
<evidence type="ECO:0000256" key="2">
    <source>
        <dbReference type="ARBA" id="ARBA00022448"/>
    </source>
</evidence>
<evidence type="ECO:0000256" key="1">
    <source>
        <dbReference type="ARBA" id="ARBA00004370"/>
    </source>
</evidence>
<dbReference type="EMBL" id="CAEZWZ010000029">
    <property type="protein sequence ID" value="CAB4667891.1"/>
    <property type="molecule type" value="Genomic_DNA"/>
</dbReference>
<keyword evidence="4" id="KW-0406">Ion transport</keyword>
<evidence type="ECO:0000256" key="4">
    <source>
        <dbReference type="ARBA" id="ARBA00023065"/>
    </source>
</evidence>